<feature type="transmembrane region" description="Helical" evidence="7">
    <location>
        <begin position="221"/>
        <end position="245"/>
    </location>
</feature>
<evidence type="ECO:0000256" key="4">
    <source>
        <dbReference type="ARBA" id="ARBA00022692"/>
    </source>
</evidence>
<feature type="transmembrane region" description="Helical" evidence="7">
    <location>
        <begin position="281"/>
        <end position="305"/>
    </location>
</feature>
<name>A0A4R8M134_9BACT</name>
<comment type="subcellular location">
    <subcellularLocation>
        <location evidence="1">Cell inner membrane</location>
        <topology evidence="1">Multi-pass membrane protein</topology>
    </subcellularLocation>
</comment>
<dbReference type="AlphaFoldDB" id="A0A4R8M134"/>
<keyword evidence="5 7" id="KW-1133">Transmembrane helix</keyword>
<feature type="transmembrane region" description="Helical" evidence="7">
    <location>
        <begin position="252"/>
        <end position="269"/>
    </location>
</feature>
<dbReference type="Pfam" id="PF06808">
    <property type="entry name" value="DctM"/>
    <property type="match status" value="1"/>
</dbReference>
<evidence type="ECO:0000256" key="2">
    <source>
        <dbReference type="ARBA" id="ARBA00022475"/>
    </source>
</evidence>
<dbReference type="PANTHER" id="PTHR33362:SF2">
    <property type="entry name" value="TRAP TRANSPORTER LARGE PERMEASE PROTEIN"/>
    <property type="match status" value="1"/>
</dbReference>
<feature type="transmembrane region" description="Helical" evidence="7">
    <location>
        <begin position="368"/>
        <end position="391"/>
    </location>
</feature>
<keyword evidence="4 7" id="KW-0812">Transmembrane</keyword>
<feature type="transmembrane region" description="Helical" evidence="7">
    <location>
        <begin position="326"/>
        <end position="356"/>
    </location>
</feature>
<dbReference type="Proteomes" id="UP000295066">
    <property type="component" value="Unassembled WGS sequence"/>
</dbReference>
<dbReference type="RefSeq" id="WP_133959070.1">
    <property type="nucleotide sequence ID" value="NZ_SORI01000027.1"/>
</dbReference>
<sequence length="446" mass="47704">MSIGLATAISVFIGGMFFGIPIAWLFFGAPIIGLVTDGMNYTFISGTFYHALNSATVMAIAFFVYAGSLISDAGLADRIVRFSYALVGRIRGGMEVVGIVSSVFLGALTGSSVPCISALIPLLVPRLKKYGYEPKYTTALLCSSSFLGYLIPPSVPALIYCLLAQQSVTALFLSTVIPGLLLALGYAILNYFICPKYMNPALITEKIDDTPQSPAARIKEILASTWVALPALGCPAIILIGIYGGLCTPNEAGAIAVVYCLFIGFFVYRELTVKKFWSATFSSILSIGVITMLIGGGTVLARYLIRVGAAQQVANFMMGMFSSKVMILLAMNVFFLILGMFLDGTPILILGVPLILPLMQQLEMNLVHLGAIIIVNVGLGVVTPPFAMSIFVGSRLSGCSYAELVPIMMKFLIFVGIPILLLTTYIPALSCWLPTVLLGPQMVGPW</sequence>
<keyword evidence="10" id="KW-1185">Reference proteome</keyword>
<feature type="transmembrane region" description="Helical" evidence="7">
    <location>
        <begin position="96"/>
        <end position="124"/>
    </location>
</feature>
<feature type="transmembrane region" description="Helical" evidence="7">
    <location>
        <begin position="170"/>
        <end position="193"/>
    </location>
</feature>
<evidence type="ECO:0000256" key="7">
    <source>
        <dbReference type="SAM" id="Phobius"/>
    </source>
</evidence>
<keyword evidence="2" id="KW-1003">Cell membrane</keyword>
<dbReference type="PANTHER" id="PTHR33362">
    <property type="entry name" value="SIALIC ACID TRAP TRANSPORTER PERMEASE PROTEIN SIAT-RELATED"/>
    <property type="match status" value="1"/>
</dbReference>
<feature type="transmembrane region" description="Helical" evidence="7">
    <location>
        <begin position="55"/>
        <end position="75"/>
    </location>
</feature>
<feature type="domain" description="TRAP C4-dicarboxylate transport system permease DctM subunit" evidence="8">
    <location>
        <begin position="11"/>
        <end position="429"/>
    </location>
</feature>
<dbReference type="GO" id="GO:0022857">
    <property type="term" value="F:transmembrane transporter activity"/>
    <property type="evidence" value="ECO:0007669"/>
    <property type="project" value="TreeGrafter"/>
</dbReference>
<accession>A0A4R8M134</accession>
<dbReference type="InterPro" id="IPR010656">
    <property type="entry name" value="DctM"/>
</dbReference>
<evidence type="ECO:0000256" key="5">
    <source>
        <dbReference type="ARBA" id="ARBA00022989"/>
    </source>
</evidence>
<evidence type="ECO:0000259" key="8">
    <source>
        <dbReference type="Pfam" id="PF06808"/>
    </source>
</evidence>
<evidence type="ECO:0000256" key="3">
    <source>
        <dbReference type="ARBA" id="ARBA00022519"/>
    </source>
</evidence>
<protein>
    <submittedName>
        <fullName evidence="9">Tripartite ATP-independent transporter DctM subunit</fullName>
    </submittedName>
</protein>
<organism evidence="9 10">
    <name type="scientific">Aminivibrio pyruvatiphilus</name>
    <dbReference type="NCBI Taxonomy" id="1005740"/>
    <lineage>
        <taxon>Bacteria</taxon>
        <taxon>Thermotogati</taxon>
        <taxon>Synergistota</taxon>
        <taxon>Synergistia</taxon>
        <taxon>Synergistales</taxon>
        <taxon>Aminobacteriaceae</taxon>
        <taxon>Aminivibrio</taxon>
    </lineage>
</organism>
<evidence type="ECO:0000313" key="9">
    <source>
        <dbReference type="EMBL" id="TDY54534.1"/>
    </source>
</evidence>
<feature type="transmembrane region" description="Helical" evidence="7">
    <location>
        <begin position="12"/>
        <end position="35"/>
    </location>
</feature>
<dbReference type="GO" id="GO:0005886">
    <property type="term" value="C:plasma membrane"/>
    <property type="evidence" value="ECO:0007669"/>
    <property type="project" value="UniProtKB-SubCell"/>
</dbReference>
<dbReference type="PIRSF" id="PIRSF006066">
    <property type="entry name" value="HI0050"/>
    <property type="match status" value="1"/>
</dbReference>
<evidence type="ECO:0000256" key="6">
    <source>
        <dbReference type="ARBA" id="ARBA00023136"/>
    </source>
</evidence>
<evidence type="ECO:0000256" key="1">
    <source>
        <dbReference type="ARBA" id="ARBA00004429"/>
    </source>
</evidence>
<feature type="transmembrane region" description="Helical" evidence="7">
    <location>
        <begin position="411"/>
        <end position="437"/>
    </location>
</feature>
<dbReference type="OrthoDB" id="9772674at2"/>
<keyword evidence="6 7" id="KW-0472">Membrane</keyword>
<evidence type="ECO:0000313" key="10">
    <source>
        <dbReference type="Proteomes" id="UP000295066"/>
    </source>
</evidence>
<gene>
    <name evidence="9" type="ORF">C8D99_12712</name>
</gene>
<feature type="transmembrane region" description="Helical" evidence="7">
    <location>
        <begin position="136"/>
        <end position="163"/>
    </location>
</feature>
<dbReference type="InterPro" id="IPR004681">
    <property type="entry name" value="TRAP_DctM"/>
</dbReference>
<proteinExistence type="predicted"/>
<dbReference type="EMBL" id="SORI01000027">
    <property type="protein sequence ID" value="TDY54534.1"/>
    <property type="molecule type" value="Genomic_DNA"/>
</dbReference>
<reference evidence="9 10" key="1">
    <citation type="submission" date="2019-03" db="EMBL/GenBank/DDBJ databases">
        <title>Genomic Encyclopedia of Type Strains, Phase IV (KMG-IV): sequencing the most valuable type-strain genomes for metagenomic binning, comparative biology and taxonomic classification.</title>
        <authorList>
            <person name="Goeker M."/>
        </authorList>
    </citation>
    <scope>NUCLEOTIDE SEQUENCE [LARGE SCALE GENOMIC DNA]</scope>
    <source>
        <strain evidence="9 10">DSM 25964</strain>
    </source>
</reference>
<keyword evidence="3" id="KW-0997">Cell inner membrane</keyword>
<comment type="caution">
    <text evidence="9">The sequence shown here is derived from an EMBL/GenBank/DDBJ whole genome shotgun (WGS) entry which is preliminary data.</text>
</comment>
<dbReference type="NCBIfam" id="TIGR00786">
    <property type="entry name" value="dctM"/>
    <property type="match status" value="1"/>
</dbReference>